<dbReference type="AlphaFoldDB" id="A0AAE3XC37"/>
<evidence type="ECO:0000313" key="1">
    <source>
        <dbReference type="EMBL" id="MDR6218296.1"/>
    </source>
</evidence>
<name>A0AAE3XC37_9DEIO</name>
<protein>
    <submittedName>
        <fullName evidence="1">Uncharacterized protein</fullName>
    </submittedName>
</protein>
<dbReference type="EMBL" id="JAVDQK010000004">
    <property type="protein sequence ID" value="MDR6218296.1"/>
    <property type="molecule type" value="Genomic_DNA"/>
</dbReference>
<sequence>MNLGDLLALTEAYGLGTDTPVVVVTGPDEPQHWGPTVDVDLGTSDFDPDVIIISLPDVPSGPVTPAPALPTQGRVTLAARPRPVPARAEPSQRLKAAVLINLHDTHPRPAGAVLDSVRVSYSALVTDEAFGAALRALIASGEVTVQGRAALLRCAAPDETMRLRGANVHIMDLDAQFAWVRVEGWRCGQSARVSRARLPDGIEAGQAWLGLVNLAARYEEQLMFEHMTLPRLDRP</sequence>
<dbReference type="Proteomes" id="UP001185331">
    <property type="component" value="Unassembled WGS sequence"/>
</dbReference>
<dbReference type="RefSeq" id="WP_309854657.1">
    <property type="nucleotide sequence ID" value="NZ_JAVDQJ010000005.1"/>
</dbReference>
<reference evidence="1" key="1">
    <citation type="submission" date="2023-07" db="EMBL/GenBank/DDBJ databases">
        <title>Sorghum-associated microbial communities from plants grown in Nebraska, USA.</title>
        <authorList>
            <person name="Schachtman D."/>
        </authorList>
    </citation>
    <scope>NUCLEOTIDE SEQUENCE</scope>
    <source>
        <strain evidence="1">BE330</strain>
    </source>
</reference>
<comment type="caution">
    <text evidence="1">The sequence shown here is derived from an EMBL/GenBank/DDBJ whole genome shotgun (WGS) entry which is preliminary data.</text>
</comment>
<accession>A0AAE3XC37</accession>
<evidence type="ECO:0000313" key="2">
    <source>
        <dbReference type="Proteomes" id="UP001185331"/>
    </source>
</evidence>
<organism evidence="1 2">
    <name type="scientific">Deinococcus soli</name>
    <name type="common">ex Cha et al. 2016</name>
    <dbReference type="NCBI Taxonomy" id="1309411"/>
    <lineage>
        <taxon>Bacteria</taxon>
        <taxon>Thermotogati</taxon>
        <taxon>Deinococcota</taxon>
        <taxon>Deinococci</taxon>
        <taxon>Deinococcales</taxon>
        <taxon>Deinococcaceae</taxon>
        <taxon>Deinococcus</taxon>
    </lineage>
</organism>
<proteinExistence type="predicted"/>
<gene>
    <name evidence="1" type="ORF">J2Y00_001859</name>
</gene>